<keyword evidence="5" id="KW-0819">tRNA processing</keyword>
<dbReference type="InterPro" id="IPR001279">
    <property type="entry name" value="Metallo-B-lactamas"/>
</dbReference>
<dbReference type="AlphaFoldDB" id="A0A8S1J0E2"/>
<keyword evidence="14" id="KW-1185">Reference proteome</keyword>
<dbReference type="Pfam" id="PF12706">
    <property type="entry name" value="Lactamase_B_2"/>
    <property type="match status" value="1"/>
</dbReference>
<evidence type="ECO:0000256" key="3">
    <source>
        <dbReference type="ARBA" id="ARBA00007823"/>
    </source>
</evidence>
<keyword evidence="9" id="KW-0378">Hydrolase</keyword>
<evidence type="ECO:0000256" key="8">
    <source>
        <dbReference type="ARBA" id="ARBA00022759"/>
    </source>
</evidence>
<dbReference type="PANTHER" id="PTHR12553:SF70">
    <property type="entry name" value="RIBONUCLEASE Z"/>
    <property type="match status" value="1"/>
</dbReference>
<dbReference type="PANTHER" id="PTHR12553">
    <property type="entry name" value="ZINC PHOSPHODIESTERASE ELAC PROTEIN 2"/>
    <property type="match status" value="1"/>
</dbReference>
<evidence type="ECO:0000313" key="13">
    <source>
        <dbReference type="EMBL" id="CAD7700889.1"/>
    </source>
</evidence>
<accession>A0A8S1J0E2</accession>
<keyword evidence="7" id="KW-0479">Metal-binding</keyword>
<organism evidence="13 14">
    <name type="scientific">Ostreobium quekettii</name>
    <dbReference type="NCBI Taxonomy" id="121088"/>
    <lineage>
        <taxon>Eukaryota</taxon>
        <taxon>Viridiplantae</taxon>
        <taxon>Chlorophyta</taxon>
        <taxon>core chlorophytes</taxon>
        <taxon>Ulvophyceae</taxon>
        <taxon>TCBD clade</taxon>
        <taxon>Bryopsidales</taxon>
        <taxon>Ostreobineae</taxon>
        <taxon>Ostreobiaceae</taxon>
        <taxon>Ostreobium</taxon>
    </lineage>
</organism>
<feature type="compositionally biased region" description="Polar residues" evidence="11">
    <location>
        <begin position="153"/>
        <end position="169"/>
    </location>
</feature>
<feature type="region of interest" description="Disordered" evidence="11">
    <location>
        <begin position="213"/>
        <end position="239"/>
    </location>
</feature>
<sequence>MAGHLVKATEAAPAVQDALQVLRAHSLYPEFNPWRRLCAEFGSLCATPLPPGRSPCLPTVLSDTSSSSRDASGSTNTSGTLRRQLFGCDRTLTKDSKETPGKLQSPKCGGSGHRNGIVSGRGSDTQQSSGAHDTPGYCSIQPSPKRHKRRPFQPTTSRQPGQHPLSNPSFGPKAGPNSGHASSLHSVPKFGRNSAPGSGIVFGPSFGSGPIFSPSAEAIPSPGPVPKFGPDAEAGGVHDDSHHERILGQMAEANDRSRVMFLGTGCAMPSPYRAGTGILLQSAQDAFMMIDVGENTLGQIVRMFGREGALQVVRRLQCVWVSHHHGDHSLGLPGLLAARDPSDPPVLVVGPDVIGRWLCRVRRWIKLRYSFVYHRDFSTSPLALASRMKLGFLSWESFPVVHCFDAWGLSMRHTAGWKLVFTGDTRVCQSVLKAAEGATLLIHEASFGPQSEAAAAMAGHSTWDQALTCSQRAGAYRTILTHFSSRYRRYPEEAGRCPDLGDRAAIAFDGMQVPLVALRYLPAFNNAVRQAMVVRDGYHYEQHSRRRRSRF</sequence>
<dbReference type="EC" id="3.1.26.11" evidence="4"/>
<evidence type="ECO:0000313" key="14">
    <source>
        <dbReference type="Proteomes" id="UP000708148"/>
    </source>
</evidence>
<keyword evidence="10" id="KW-0862">Zinc</keyword>
<comment type="caution">
    <text evidence="13">The sequence shown here is derived from an EMBL/GenBank/DDBJ whole genome shotgun (WGS) entry which is preliminary data.</text>
</comment>
<dbReference type="Gene3D" id="3.60.15.10">
    <property type="entry name" value="Ribonuclease Z/Hydroxyacylglutathione hydrolase-like"/>
    <property type="match status" value="2"/>
</dbReference>
<feature type="compositionally biased region" description="Basic and acidic residues" evidence="11">
    <location>
        <begin position="91"/>
        <end position="100"/>
    </location>
</feature>
<evidence type="ECO:0000256" key="4">
    <source>
        <dbReference type="ARBA" id="ARBA00012477"/>
    </source>
</evidence>
<evidence type="ECO:0000256" key="6">
    <source>
        <dbReference type="ARBA" id="ARBA00022722"/>
    </source>
</evidence>
<dbReference type="GO" id="GO:0042781">
    <property type="term" value="F:3'-tRNA processing endoribonuclease activity"/>
    <property type="evidence" value="ECO:0007669"/>
    <property type="project" value="UniProtKB-EC"/>
</dbReference>
<keyword evidence="8" id="KW-0255">Endonuclease</keyword>
<dbReference type="CDD" id="cd07718">
    <property type="entry name" value="RNaseZ_ELAC1_ELAC2-C-term-like_MBL-fold"/>
    <property type="match status" value="1"/>
</dbReference>
<comment type="cofactor">
    <cofactor evidence="2">
        <name>Zn(2+)</name>
        <dbReference type="ChEBI" id="CHEBI:29105"/>
    </cofactor>
</comment>
<comment type="similarity">
    <text evidence="3">Belongs to the RNase Z family.</text>
</comment>
<feature type="compositionally biased region" description="Polar residues" evidence="11">
    <location>
        <begin position="122"/>
        <end position="131"/>
    </location>
</feature>
<feature type="domain" description="Metallo-beta-lactamase" evidence="12">
    <location>
        <begin position="291"/>
        <end position="483"/>
    </location>
</feature>
<dbReference type="Proteomes" id="UP000708148">
    <property type="component" value="Unassembled WGS sequence"/>
</dbReference>
<feature type="region of interest" description="Disordered" evidence="11">
    <location>
        <begin position="57"/>
        <end position="191"/>
    </location>
</feature>
<evidence type="ECO:0000256" key="2">
    <source>
        <dbReference type="ARBA" id="ARBA00001947"/>
    </source>
</evidence>
<dbReference type="GO" id="GO:0046872">
    <property type="term" value="F:metal ion binding"/>
    <property type="evidence" value="ECO:0007669"/>
    <property type="project" value="UniProtKB-KW"/>
</dbReference>
<dbReference type="SUPFAM" id="SSF56281">
    <property type="entry name" value="Metallo-hydrolase/oxidoreductase"/>
    <property type="match status" value="1"/>
</dbReference>
<feature type="compositionally biased region" description="Low complexity" evidence="11">
    <location>
        <begin position="62"/>
        <end position="78"/>
    </location>
</feature>
<proteinExistence type="inferred from homology"/>
<evidence type="ECO:0000256" key="11">
    <source>
        <dbReference type="SAM" id="MobiDB-lite"/>
    </source>
</evidence>
<dbReference type="OrthoDB" id="527344at2759"/>
<comment type="catalytic activity">
    <reaction evidence="1">
        <text>Endonucleolytic cleavage of RNA, removing extra 3' nucleotides from tRNA precursor, generating 3' termini of tRNAs. A 3'-hydroxy group is left at the tRNA terminus and a 5'-phosphoryl group is left at the trailer molecule.</text>
        <dbReference type="EC" id="3.1.26.11"/>
    </reaction>
</comment>
<evidence type="ECO:0000256" key="5">
    <source>
        <dbReference type="ARBA" id="ARBA00022694"/>
    </source>
</evidence>
<evidence type="ECO:0000256" key="7">
    <source>
        <dbReference type="ARBA" id="ARBA00022723"/>
    </source>
</evidence>
<reference evidence="13" key="1">
    <citation type="submission" date="2020-12" db="EMBL/GenBank/DDBJ databases">
        <authorList>
            <person name="Iha C."/>
        </authorList>
    </citation>
    <scope>NUCLEOTIDE SEQUENCE</scope>
</reference>
<dbReference type="GO" id="GO:1990180">
    <property type="term" value="P:mitochondrial tRNA 3'-end processing"/>
    <property type="evidence" value="ECO:0007669"/>
    <property type="project" value="TreeGrafter"/>
</dbReference>
<name>A0A8S1J0E2_9CHLO</name>
<dbReference type="EMBL" id="CAJHUC010001374">
    <property type="protein sequence ID" value="CAD7700889.1"/>
    <property type="molecule type" value="Genomic_DNA"/>
</dbReference>
<keyword evidence="6" id="KW-0540">Nuclease</keyword>
<protein>
    <recommendedName>
        <fullName evidence="4">ribonuclease Z</fullName>
        <ecNumber evidence="4">3.1.26.11</ecNumber>
    </recommendedName>
</protein>
<dbReference type="InterPro" id="IPR047151">
    <property type="entry name" value="RNZ2-like"/>
</dbReference>
<evidence type="ECO:0000256" key="9">
    <source>
        <dbReference type="ARBA" id="ARBA00022801"/>
    </source>
</evidence>
<dbReference type="GO" id="GO:0005739">
    <property type="term" value="C:mitochondrion"/>
    <property type="evidence" value="ECO:0007669"/>
    <property type="project" value="TreeGrafter"/>
</dbReference>
<dbReference type="InterPro" id="IPR036866">
    <property type="entry name" value="RibonucZ/Hydroxyglut_hydro"/>
</dbReference>
<evidence type="ECO:0000256" key="1">
    <source>
        <dbReference type="ARBA" id="ARBA00000402"/>
    </source>
</evidence>
<gene>
    <name evidence="13" type="ORF">OSTQU699_LOCUS6248</name>
</gene>
<evidence type="ECO:0000259" key="12">
    <source>
        <dbReference type="Pfam" id="PF12706"/>
    </source>
</evidence>
<evidence type="ECO:0000256" key="10">
    <source>
        <dbReference type="ARBA" id="ARBA00022833"/>
    </source>
</evidence>